<sequence>METDERSEPSERPESVPGGTRAPVRMCVRCCAITDTPVVVSEVHQGTGPGFTVYACRDCAPHFPRVPDVLSLPPTSRPSGGER</sequence>
<accession>A0ABX8Y5Y3</accession>
<gene>
    <name evidence="2" type="ORF">K1J60_10990</name>
</gene>
<protein>
    <submittedName>
        <fullName evidence="2">Uncharacterized protein</fullName>
    </submittedName>
</protein>
<evidence type="ECO:0000256" key="1">
    <source>
        <dbReference type="SAM" id="MobiDB-lite"/>
    </source>
</evidence>
<proteinExistence type="predicted"/>
<evidence type="ECO:0000313" key="2">
    <source>
        <dbReference type="EMBL" id="QYX83525.1"/>
    </source>
</evidence>
<dbReference type="Proteomes" id="UP000827138">
    <property type="component" value="Chromosome"/>
</dbReference>
<dbReference type="EMBL" id="CP080647">
    <property type="protein sequence ID" value="QYX83525.1"/>
    <property type="molecule type" value="Genomic_DNA"/>
</dbReference>
<keyword evidence="3" id="KW-1185">Reference proteome</keyword>
<reference evidence="2 3" key="1">
    <citation type="submission" date="2021-08" db="EMBL/GenBank/DDBJ databases">
        <authorList>
            <person name="Ping M."/>
        </authorList>
    </citation>
    <scope>NUCLEOTIDE SEQUENCE [LARGE SCALE GENOMIC DNA]</scope>
    <source>
        <strain evidence="2 3">MG28</strain>
    </source>
</reference>
<evidence type="ECO:0000313" key="3">
    <source>
        <dbReference type="Proteomes" id="UP000827138"/>
    </source>
</evidence>
<dbReference type="RefSeq" id="WP_220651998.1">
    <property type="nucleotide sequence ID" value="NZ_CP080647.1"/>
</dbReference>
<feature type="region of interest" description="Disordered" evidence="1">
    <location>
        <begin position="1"/>
        <end position="21"/>
    </location>
</feature>
<feature type="compositionally biased region" description="Basic and acidic residues" evidence="1">
    <location>
        <begin position="1"/>
        <end position="14"/>
    </location>
</feature>
<organism evidence="2 3">
    <name type="scientific">Streptomyces akebiae</name>
    <dbReference type="NCBI Taxonomy" id="2865673"/>
    <lineage>
        <taxon>Bacteria</taxon>
        <taxon>Bacillati</taxon>
        <taxon>Actinomycetota</taxon>
        <taxon>Actinomycetes</taxon>
        <taxon>Kitasatosporales</taxon>
        <taxon>Streptomycetaceae</taxon>
        <taxon>Streptomyces</taxon>
    </lineage>
</organism>
<name>A0ABX8Y5Y3_9ACTN</name>